<evidence type="ECO:0000313" key="3">
    <source>
        <dbReference type="EMBL" id="GAT43264.1"/>
    </source>
</evidence>
<sequence>MSSGSSPNDNADRQRDAPRGRPGRPRASTMSAPGGQDDRDARSGKRKPSRGFATSDRASHAVTEKQRKEALTALFVDLARLTPALASARRLSKTSILTEATTHARRQRAERLVCAKELRRMLAVQDSLVAELRVLRSQLHPVDNATMQQRELGVGLTPEAQAVITSVEGETFGSFPNGFGDNWDEAAEQMVEEVEDRDERESAKNTLASHRRRLASRSMSTAGSETAGRAHSVSTSGTPPATDIAGPSSTRLPLYNDERLDLAGFPGHGIEVGGVNSFVDERTDLGGSPSLYFDLSSPHTGTHPSASYFAQEEHPFAARMDVISPPLAFPSQPVLAAGSSFAALSLQNQPRGLSHAAPESQNPLGLSQDEWARYLQVSSSPPTSLTASGSSASLTQTQALAAGVGSGRPPALAFPVDVELPSRVNVAAPGDGFAPWMQMDYSPPVPLSDPHGHSPVIVPNSHPWWLRRLKAAKSKCVFEYLYTFAPLPFAASTGILD</sequence>
<dbReference type="InterPro" id="IPR011598">
    <property type="entry name" value="bHLH_dom"/>
</dbReference>
<feature type="region of interest" description="Disordered" evidence="1">
    <location>
        <begin position="192"/>
        <end position="250"/>
    </location>
</feature>
<name>A0ABQ0KWI2_MYCCL</name>
<dbReference type="SUPFAM" id="SSF47459">
    <property type="entry name" value="HLH, helix-loop-helix DNA-binding domain"/>
    <property type="match status" value="1"/>
</dbReference>
<dbReference type="Proteomes" id="UP000815677">
    <property type="component" value="Unassembled WGS sequence"/>
</dbReference>
<proteinExistence type="predicted"/>
<feature type="compositionally biased region" description="Basic and acidic residues" evidence="1">
    <location>
        <begin position="10"/>
        <end position="19"/>
    </location>
</feature>
<keyword evidence="4" id="KW-1185">Reference proteome</keyword>
<organism evidence="3 4">
    <name type="scientific">Mycena chlorophos</name>
    <name type="common">Agaric fungus</name>
    <name type="synonym">Agaricus chlorophos</name>
    <dbReference type="NCBI Taxonomy" id="658473"/>
    <lineage>
        <taxon>Eukaryota</taxon>
        <taxon>Fungi</taxon>
        <taxon>Dikarya</taxon>
        <taxon>Basidiomycota</taxon>
        <taxon>Agaricomycotina</taxon>
        <taxon>Agaricomycetes</taxon>
        <taxon>Agaricomycetidae</taxon>
        <taxon>Agaricales</taxon>
        <taxon>Marasmiineae</taxon>
        <taxon>Mycenaceae</taxon>
        <taxon>Mycena</taxon>
    </lineage>
</organism>
<feature type="domain" description="BHLH" evidence="2">
    <location>
        <begin position="55"/>
        <end position="107"/>
    </location>
</feature>
<reference evidence="3" key="1">
    <citation type="submission" date="2014-09" db="EMBL/GenBank/DDBJ databases">
        <title>Genome sequence of the luminous mushroom Mycena chlorophos for searching fungal bioluminescence genes.</title>
        <authorList>
            <person name="Tanaka Y."/>
            <person name="Kasuga D."/>
            <person name="Oba Y."/>
            <person name="Hase S."/>
            <person name="Sato K."/>
            <person name="Oba Y."/>
            <person name="Sakakibara Y."/>
        </authorList>
    </citation>
    <scope>NUCLEOTIDE SEQUENCE</scope>
</reference>
<evidence type="ECO:0000313" key="4">
    <source>
        <dbReference type="Proteomes" id="UP000815677"/>
    </source>
</evidence>
<dbReference type="EMBL" id="DF838786">
    <property type="protein sequence ID" value="GAT43264.1"/>
    <property type="molecule type" value="Genomic_DNA"/>
</dbReference>
<dbReference type="Pfam" id="PF00010">
    <property type="entry name" value="HLH"/>
    <property type="match status" value="1"/>
</dbReference>
<feature type="region of interest" description="Disordered" evidence="1">
    <location>
        <begin position="1"/>
        <end position="64"/>
    </location>
</feature>
<gene>
    <name evidence="3" type="ORF">MCHLO_00953</name>
</gene>
<dbReference type="InterPro" id="IPR036638">
    <property type="entry name" value="HLH_DNA-bd_sf"/>
</dbReference>
<evidence type="ECO:0000259" key="2">
    <source>
        <dbReference type="PROSITE" id="PS50888"/>
    </source>
</evidence>
<dbReference type="PROSITE" id="PS50888">
    <property type="entry name" value="BHLH"/>
    <property type="match status" value="1"/>
</dbReference>
<accession>A0ABQ0KWI2</accession>
<dbReference type="Gene3D" id="4.10.280.10">
    <property type="entry name" value="Helix-loop-helix DNA-binding domain"/>
    <property type="match status" value="1"/>
</dbReference>
<evidence type="ECO:0000256" key="1">
    <source>
        <dbReference type="SAM" id="MobiDB-lite"/>
    </source>
</evidence>
<protein>
    <recommendedName>
        <fullName evidence="2">BHLH domain-containing protein</fullName>
    </recommendedName>
</protein>